<dbReference type="InterPro" id="IPR005754">
    <property type="entry name" value="Sortase"/>
</dbReference>
<dbReference type="Pfam" id="PF04203">
    <property type="entry name" value="Sortase"/>
    <property type="match status" value="1"/>
</dbReference>
<organism evidence="3 4">
    <name type="scientific">Micrococcus endophyticus</name>
    <dbReference type="NCBI Taxonomy" id="455343"/>
    <lineage>
        <taxon>Bacteria</taxon>
        <taxon>Bacillati</taxon>
        <taxon>Actinomycetota</taxon>
        <taxon>Actinomycetes</taxon>
        <taxon>Micrococcales</taxon>
        <taxon>Micrococcaceae</taxon>
        <taxon>Micrococcus</taxon>
    </lineage>
</organism>
<feature type="compositionally biased region" description="Acidic residues" evidence="2">
    <location>
        <begin position="78"/>
        <end position="88"/>
    </location>
</feature>
<feature type="compositionally biased region" description="Low complexity" evidence="2">
    <location>
        <begin position="89"/>
        <end position="116"/>
    </location>
</feature>
<dbReference type="InterPro" id="IPR023365">
    <property type="entry name" value="Sortase_dom-sf"/>
</dbReference>
<evidence type="ECO:0000313" key="3">
    <source>
        <dbReference type="EMBL" id="MBB5848272.1"/>
    </source>
</evidence>
<feature type="region of interest" description="Disordered" evidence="2">
    <location>
        <begin position="38"/>
        <end position="118"/>
    </location>
</feature>
<feature type="compositionally biased region" description="Low complexity" evidence="2">
    <location>
        <begin position="38"/>
        <end position="77"/>
    </location>
</feature>
<evidence type="ECO:0008006" key="5">
    <source>
        <dbReference type="Google" id="ProtNLM"/>
    </source>
</evidence>
<comment type="caution">
    <text evidence="3">The sequence shown here is derived from an EMBL/GenBank/DDBJ whole genome shotgun (WGS) entry which is preliminary data.</text>
</comment>
<evidence type="ECO:0000256" key="1">
    <source>
        <dbReference type="ARBA" id="ARBA00022801"/>
    </source>
</evidence>
<name>A0A7W9JI37_9MICC</name>
<dbReference type="EMBL" id="JACHMW010000001">
    <property type="protein sequence ID" value="MBB5848272.1"/>
    <property type="molecule type" value="Genomic_DNA"/>
</dbReference>
<gene>
    <name evidence="3" type="ORF">HDA33_000836</name>
</gene>
<dbReference type="Proteomes" id="UP000567246">
    <property type="component" value="Unassembled WGS sequence"/>
</dbReference>
<keyword evidence="4" id="KW-1185">Reference proteome</keyword>
<dbReference type="SUPFAM" id="SSF63817">
    <property type="entry name" value="Sortase"/>
    <property type="match status" value="1"/>
</dbReference>
<reference evidence="3 4" key="1">
    <citation type="submission" date="2020-08" db="EMBL/GenBank/DDBJ databases">
        <title>Sequencing the genomes of 1000 actinobacteria strains.</title>
        <authorList>
            <person name="Klenk H.-P."/>
        </authorList>
    </citation>
    <scope>NUCLEOTIDE SEQUENCE [LARGE SCALE GENOMIC DNA]</scope>
    <source>
        <strain evidence="3 4">DSM 17945</strain>
    </source>
</reference>
<evidence type="ECO:0000256" key="2">
    <source>
        <dbReference type="SAM" id="MobiDB-lite"/>
    </source>
</evidence>
<protein>
    <recommendedName>
        <fullName evidence="5">Class F sortase</fullName>
    </recommendedName>
</protein>
<keyword evidence="1" id="KW-0378">Hydrolase</keyword>
<proteinExistence type="predicted"/>
<dbReference type="RefSeq" id="WP_184171252.1">
    <property type="nucleotide sequence ID" value="NZ_BAABAG010000008.1"/>
</dbReference>
<sequence>MSTTAKRALWAVLLLACAGLVWLALSGTLAIGRAPISAAPSPAASASGTPAPESAAPTVAPSTSAPASAAAPSQAPAEESEPAAEPSDEAAPSQEPTEAEAPSTEPAEAEAPSTKPAEADAPAWQGLMTGPAAPWESIDAAPVHVEVHQDGERIVGASVEHTQMNEAGELDPDPQTVGWYGAPQWGTDPGERSPYAGILAGHVVYYGVKDVFWNLDAVRAGDVVVLTYDDGSQAVFEADADAVSVEKEALTQDPANRWAWEPGGDDARLTLITCDLVPGTGMAGNAFNNWVVQATRVA</sequence>
<dbReference type="GO" id="GO:0016787">
    <property type="term" value="F:hydrolase activity"/>
    <property type="evidence" value="ECO:0007669"/>
    <property type="project" value="UniProtKB-KW"/>
</dbReference>
<dbReference type="Gene3D" id="2.40.260.10">
    <property type="entry name" value="Sortase"/>
    <property type="match status" value="1"/>
</dbReference>
<evidence type="ECO:0000313" key="4">
    <source>
        <dbReference type="Proteomes" id="UP000567246"/>
    </source>
</evidence>
<accession>A0A7W9JI37</accession>
<dbReference type="InterPro" id="IPR042001">
    <property type="entry name" value="Sortase_F"/>
</dbReference>
<dbReference type="AlphaFoldDB" id="A0A7W9JI37"/>
<dbReference type="CDD" id="cd05829">
    <property type="entry name" value="Sortase_F"/>
    <property type="match status" value="1"/>
</dbReference>